<dbReference type="Proteomes" id="UP000515163">
    <property type="component" value="Unplaced"/>
</dbReference>
<dbReference type="GO" id="GO:0008083">
    <property type="term" value="F:growth factor activity"/>
    <property type="evidence" value="ECO:0007669"/>
    <property type="project" value="InterPro"/>
</dbReference>
<evidence type="ECO:0000256" key="2">
    <source>
        <dbReference type="SAM" id="Phobius"/>
    </source>
</evidence>
<dbReference type="InterPro" id="IPR002209">
    <property type="entry name" value="Fibroblast_GF_fam"/>
</dbReference>
<dbReference type="AlphaFoldDB" id="A0A6P8I1G0"/>
<protein>
    <submittedName>
        <fullName evidence="4">Fibroblast growth factor 1</fullName>
    </submittedName>
</protein>
<keyword evidence="2" id="KW-0812">Transmembrane</keyword>
<dbReference type="InterPro" id="IPR008996">
    <property type="entry name" value="IL1/FGF"/>
</dbReference>
<dbReference type="Gene3D" id="2.80.10.50">
    <property type="match status" value="1"/>
</dbReference>
<dbReference type="PANTHER" id="PTHR11486">
    <property type="entry name" value="FIBROBLAST GROWTH FACTOR"/>
    <property type="match status" value="1"/>
</dbReference>
<accession>A0A6P8I1G0</accession>
<dbReference type="RefSeq" id="XP_031558710.1">
    <property type="nucleotide sequence ID" value="XM_031702850.1"/>
</dbReference>
<dbReference type="Pfam" id="PF00167">
    <property type="entry name" value="FGF"/>
    <property type="match status" value="1"/>
</dbReference>
<dbReference type="InParanoid" id="A0A6P8I1G0"/>
<dbReference type="KEGG" id="aten:116295092"/>
<proteinExistence type="inferred from homology"/>
<dbReference type="SMART" id="SM00442">
    <property type="entry name" value="FGF"/>
    <property type="match status" value="1"/>
</dbReference>
<dbReference type="CDD" id="cd23307">
    <property type="entry name" value="beta-trefoil_FGF8-like"/>
    <property type="match status" value="1"/>
</dbReference>
<sequence>MPLVGMFIKTCKFTQTVQLQSDHDKSTIDAADICLAKTTRNLKRITRKMSGSPWICSLILIFYFILRSSAVPIQDKQLNSLLQDFASDGVRYTRTVRIYSRSYRMHLRVVGSNIDAKALDTDPNALMILESVNLMGHIRIKSKQENTYICVSSAGRLVLEPKGNNIPRCVFVEDYYKGFTMFQSVYRKEWYLGVKKSGRMRQPRMTNRTQTASLFLVEHISLT</sequence>
<feature type="transmembrane region" description="Helical" evidence="2">
    <location>
        <begin position="49"/>
        <end position="66"/>
    </location>
</feature>
<keyword evidence="3" id="KW-1185">Reference proteome</keyword>
<comment type="similarity">
    <text evidence="1">Belongs to the heparin-binding growth factors family.</text>
</comment>
<gene>
    <name evidence="4" type="primary">LOC116295092</name>
</gene>
<evidence type="ECO:0000313" key="3">
    <source>
        <dbReference type="Proteomes" id="UP000515163"/>
    </source>
</evidence>
<organism evidence="3 4">
    <name type="scientific">Actinia tenebrosa</name>
    <name type="common">Australian red waratah sea anemone</name>
    <dbReference type="NCBI Taxonomy" id="6105"/>
    <lineage>
        <taxon>Eukaryota</taxon>
        <taxon>Metazoa</taxon>
        <taxon>Cnidaria</taxon>
        <taxon>Anthozoa</taxon>
        <taxon>Hexacorallia</taxon>
        <taxon>Actiniaria</taxon>
        <taxon>Actiniidae</taxon>
        <taxon>Actinia</taxon>
    </lineage>
</organism>
<reference evidence="4" key="1">
    <citation type="submission" date="2025-08" db="UniProtKB">
        <authorList>
            <consortium name="RefSeq"/>
        </authorList>
    </citation>
    <scope>IDENTIFICATION</scope>
    <source>
        <tissue evidence="4">Tentacle</tissue>
    </source>
</reference>
<keyword evidence="2" id="KW-0472">Membrane</keyword>
<name>A0A6P8I1G0_ACTTE</name>
<dbReference type="OrthoDB" id="5987799at2759"/>
<keyword evidence="2" id="KW-1133">Transmembrane helix</keyword>
<evidence type="ECO:0000256" key="1">
    <source>
        <dbReference type="ARBA" id="ARBA00007936"/>
    </source>
</evidence>
<dbReference type="SUPFAM" id="SSF50353">
    <property type="entry name" value="Cytokine"/>
    <property type="match status" value="1"/>
</dbReference>
<dbReference type="GeneID" id="116295092"/>
<evidence type="ECO:0000313" key="4">
    <source>
        <dbReference type="RefSeq" id="XP_031558710.1"/>
    </source>
</evidence>